<keyword evidence="4" id="KW-1185">Reference proteome</keyword>
<dbReference type="PANTHER" id="PTHR43842:SF2">
    <property type="entry name" value="PROPIONYL-COA CARBOXYLASE BETA CHAIN, MITOCHONDRIAL"/>
    <property type="match status" value="1"/>
</dbReference>
<sequence>SGVIPQISVMLGPCAGGAAYSPALTDFVFMVRDTSQMFITGPDVVQAVTGEQISQNGLGGADVHAGTSGVAHFAYDDEESCLEEVRFLLSMLPQNNRENPPVVESADPADRLCPALASLVPADGNLPYDMREVVEEIVDDGEYMEVHESWAPSVVCALARLGGEVVGVVANQPRTLAGVLDINSSEKAARFVQLCDAFSIPLVTLVDVPGFLPGVDQEHGGIIRHGAKLLYAYCNATVPRISVVLRKAYGGAYIVMDSRSIGSDLAFAWPTNEIAVMGAEGAANVVFRRQIAAADDPETTRAQLVKEYKAELMHPYYAAERGLVDDVIDPAETRRTLTGALSMLRRKHAELPLRKHGNPPI</sequence>
<name>A0ABR6ENH4_9ACTN</name>
<dbReference type="SUPFAM" id="SSF52096">
    <property type="entry name" value="ClpP/crotonase"/>
    <property type="match status" value="2"/>
</dbReference>
<dbReference type="Gene3D" id="3.90.226.10">
    <property type="entry name" value="2-enoyl-CoA Hydratase, Chain A, domain 1"/>
    <property type="match status" value="2"/>
</dbReference>
<feature type="domain" description="CoA carboxyltransferase N-terminal" evidence="1">
    <location>
        <begin position="1"/>
        <end position="104"/>
    </location>
</feature>
<comment type="caution">
    <text evidence="3">The sequence shown here is derived from an EMBL/GenBank/DDBJ whole genome shotgun (WGS) entry which is preliminary data.</text>
</comment>
<dbReference type="InterPro" id="IPR011763">
    <property type="entry name" value="COA_CT_C"/>
</dbReference>
<gene>
    <name evidence="3" type="ORF">GL263_25590</name>
</gene>
<evidence type="ECO:0000313" key="4">
    <source>
        <dbReference type="Proteomes" id="UP000766698"/>
    </source>
</evidence>
<protein>
    <submittedName>
        <fullName evidence="3">Acyl-CoA carboxylase subunit beta</fullName>
    </submittedName>
</protein>
<dbReference type="InterPro" id="IPR034733">
    <property type="entry name" value="AcCoA_carboxyl_beta"/>
</dbReference>
<evidence type="ECO:0000259" key="2">
    <source>
        <dbReference type="PROSITE" id="PS50989"/>
    </source>
</evidence>
<dbReference type="InterPro" id="IPR029045">
    <property type="entry name" value="ClpP/crotonase-like_dom_sf"/>
</dbReference>
<feature type="domain" description="CoA carboxyltransferase C-terminal" evidence="2">
    <location>
        <begin position="108"/>
        <end position="355"/>
    </location>
</feature>
<evidence type="ECO:0000313" key="3">
    <source>
        <dbReference type="EMBL" id="MBB1246895.1"/>
    </source>
</evidence>
<accession>A0ABR6ENH4</accession>
<dbReference type="PROSITE" id="PS50989">
    <property type="entry name" value="COA_CT_CTER"/>
    <property type="match status" value="1"/>
</dbReference>
<dbReference type="PANTHER" id="PTHR43842">
    <property type="entry name" value="PROPIONYL-COA CARBOXYLASE BETA CHAIN"/>
    <property type="match status" value="1"/>
</dbReference>
<dbReference type="InterPro" id="IPR011762">
    <property type="entry name" value="COA_CT_N"/>
</dbReference>
<evidence type="ECO:0000259" key="1">
    <source>
        <dbReference type="PROSITE" id="PS50980"/>
    </source>
</evidence>
<dbReference type="EMBL" id="WMLF01000655">
    <property type="protein sequence ID" value="MBB1246895.1"/>
    <property type="molecule type" value="Genomic_DNA"/>
</dbReference>
<dbReference type="InterPro" id="IPR051047">
    <property type="entry name" value="AccD/PCCB"/>
</dbReference>
<dbReference type="Proteomes" id="UP000766698">
    <property type="component" value="Unassembled WGS sequence"/>
</dbReference>
<reference evidence="4" key="1">
    <citation type="journal article" date="2020" name="Syst. Appl. Microbiol.">
        <title>Streptomyces alkaliterrae sp. nov., isolated from an alkaline soil, and emended descriptions of Streptomyces alkaliphilus, Streptomyces calidiresistens and Streptomyces durbertensis.</title>
        <authorList>
            <person name="Swiecimska M."/>
            <person name="Golinska P."/>
            <person name="Nouioui I."/>
            <person name="Wypij M."/>
            <person name="Rai M."/>
            <person name="Sangal V."/>
            <person name="Goodfellow M."/>
        </authorList>
    </citation>
    <scope>NUCLEOTIDE SEQUENCE [LARGE SCALE GENOMIC DNA]</scope>
    <source>
        <strain evidence="4">DSM 104538</strain>
    </source>
</reference>
<dbReference type="Pfam" id="PF01039">
    <property type="entry name" value="Carboxyl_trans"/>
    <property type="match status" value="1"/>
</dbReference>
<feature type="non-terminal residue" evidence="3">
    <location>
        <position position="1"/>
    </location>
</feature>
<organism evidence="3 4">
    <name type="scientific">Streptomyces durbertensis</name>
    <dbReference type="NCBI Taxonomy" id="2448886"/>
    <lineage>
        <taxon>Bacteria</taxon>
        <taxon>Bacillati</taxon>
        <taxon>Actinomycetota</taxon>
        <taxon>Actinomycetes</taxon>
        <taxon>Kitasatosporales</taxon>
        <taxon>Streptomycetaceae</taxon>
        <taxon>Streptomyces</taxon>
    </lineage>
</organism>
<proteinExistence type="predicted"/>
<dbReference type="RefSeq" id="WP_182858117.1">
    <property type="nucleotide sequence ID" value="NZ_WMLF01000655.1"/>
</dbReference>
<dbReference type="PROSITE" id="PS50980">
    <property type="entry name" value="COA_CT_NTER"/>
    <property type="match status" value="1"/>
</dbReference>